<organism evidence="2 3">
    <name type="scientific">Prauserella rugosa</name>
    <dbReference type="NCBI Taxonomy" id="43354"/>
    <lineage>
        <taxon>Bacteria</taxon>
        <taxon>Bacillati</taxon>
        <taxon>Actinomycetota</taxon>
        <taxon>Actinomycetes</taxon>
        <taxon>Pseudonocardiales</taxon>
        <taxon>Pseudonocardiaceae</taxon>
        <taxon>Prauserella</taxon>
    </lineage>
</organism>
<dbReference type="RefSeq" id="WP_036875818.1">
    <property type="nucleotide sequence ID" value="NZ_VLJV01000001.1"/>
</dbReference>
<dbReference type="SUPFAM" id="SSF110849">
    <property type="entry name" value="ParB/Sulfiredoxin"/>
    <property type="match status" value="1"/>
</dbReference>
<keyword evidence="1" id="KW-0732">Signal</keyword>
<feature type="chain" id="PRO_5024883238" evidence="1">
    <location>
        <begin position="31"/>
        <end position="353"/>
    </location>
</feature>
<evidence type="ECO:0000313" key="3">
    <source>
        <dbReference type="Proteomes" id="UP000317303"/>
    </source>
</evidence>
<dbReference type="Proteomes" id="UP000317303">
    <property type="component" value="Unassembled WGS sequence"/>
</dbReference>
<sequence>MVRSRIRQWAAAGVPVVAGMVLAAGMPATAAPGAPGERPALCGHDQRSGSAAVYACAEEGDLLEVRLGDLHPTQPAIGYDQIYYKLGRYTLGKDDVNKRFDDWCEANGQGGVEDAEPDATLADPSTFDCEVEIGDETDAELDAMKTLVVGPGGVPYLTDGHHTFTSLLEVAGPDVRVRVRVQDNLSTLPTSRFWERMEADDRVWLRDADGSTVEPTDLPGRLGLDTMNDDELRGLVYFTKDIGYASPEALYAQFRWGNWITGNPEIDLSEWDRGDVESYLAAVRAVSEAQTALDADDVVDGGYTAAELGALEEWNDGDAADDGEFAKLARPYSDDKPGKLAYAMEYKKEHGLE</sequence>
<accession>A0A660CEM9</accession>
<gene>
    <name evidence="2" type="ORF">JD82_01995</name>
</gene>
<dbReference type="AlphaFoldDB" id="A0A660CEM9"/>
<dbReference type="InterPro" id="IPR014956">
    <property type="entry name" value="ParBc_2"/>
</dbReference>
<dbReference type="Gene3D" id="3.90.1530.10">
    <property type="entry name" value="Conserved hypothetical protein from pyrococcus furiosus pfu- 392566-001, ParB domain"/>
    <property type="match status" value="1"/>
</dbReference>
<reference evidence="2 3" key="1">
    <citation type="submission" date="2019-07" db="EMBL/GenBank/DDBJ databases">
        <title>R&amp;d 2014.</title>
        <authorList>
            <person name="Klenk H.-P."/>
        </authorList>
    </citation>
    <scope>NUCLEOTIDE SEQUENCE [LARGE SCALE GENOMIC DNA]</scope>
    <source>
        <strain evidence="2 3">DSM 43194</strain>
    </source>
</reference>
<name>A0A660CEM9_9PSEU</name>
<keyword evidence="3" id="KW-1185">Reference proteome</keyword>
<evidence type="ECO:0000256" key="1">
    <source>
        <dbReference type="SAM" id="SignalP"/>
    </source>
</evidence>
<dbReference type="InterPro" id="IPR036086">
    <property type="entry name" value="ParB/Sulfiredoxin_sf"/>
</dbReference>
<dbReference type="Pfam" id="PF08857">
    <property type="entry name" value="ParBc_2"/>
    <property type="match status" value="1"/>
</dbReference>
<dbReference type="CDD" id="cd16390">
    <property type="entry name" value="ParB_N_Srx_like"/>
    <property type="match status" value="1"/>
</dbReference>
<proteinExistence type="predicted"/>
<feature type="signal peptide" evidence="1">
    <location>
        <begin position="1"/>
        <end position="30"/>
    </location>
</feature>
<comment type="caution">
    <text evidence="2">The sequence shown here is derived from an EMBL/GenBank/DDBJ whole genome shotgun (WGS) entry which is preliminary data.</text>
</comment>
<protein>
    <submittedName>
        <fullName evidence="2">Putative ParB-like nuclease</fullName>
    </submittedName>
</protein>
<evidence type="ECO:0000313" key="2">
    <source>
        <dbReference type="EMBL" id="TWH20153.1"/>
    </source>
</evidence>
<dbReference type="EMBL" id="VLJV01000001">
    <property type="protein sequence ID" value="TWH20153.1"/>
    <property type="molecule type" value="Genomic_DNA"/>
</dbReference>